<keyword evidence="2" id="KW-0411">Iron-sulfur</keyword>
<comment type="function">
    <text evidence="2">Probably acts as a heme chaperone, transferring heme to an unknown acceptor. Binds one molecule of heme per monomer, possibly covalently. Binds 1 [4Fe-4S] cluster. The cluster is coordinated with 3 cysteines and an exchangeable S-adenosyl-L-methionine.</text>
</comment>
<dbReference type="InterPro" id="IPR034505">
    <property type="entry name" value="Coproporphyrinogen-III_oxidase"/>
</dbReference>
<keyword evidence="2" id="KW-0479">Metal-binding</keyword>
<dbReference type="SFLD" id="SFLDG01065">
    <property type="entry name" value="anaerobic_coproporphyrinogen-I"/>
    <property type="match status" value="1"/>
</dbReference>
<dbReference type="SFLD" id="SFLDS00029">
    <property type="entry name" value="Radical_SAM"/>
    <property type="match status" value="1"/>
</dbReference>
<dbReference type="SFLD" id="SFLDF00562">
    <property type="entry name" value="HemN-like__clustered_with_heat"/>
    <property type="match status" value="1"/>
</dbReference>
<keyword evidence="2" id="KW-0408">Iron</keyword>
<reference evidence="4 5" key="1">
    <citation type="journal article" date="2015" name="Int. J. Syst. Evol. Microbiol.">
        <title>Flavisolibacter ginsenosidimutans sp. nov., with ginsenoside-converting activity isolated from soil used for cultivating ginseng.</title>
        <authorList>
            <person name="Zhao Y."/>
            <person name="Liu Q."/>
            <person name="Kang M.S."/>
            <person name="Jin F."/>
            <person name="Yu H."/>
            <person name="Im W.T."/>
        </authorList>
    </citation>
    <scope>NUCLEOTIDE SEQUENCE [LARGE SCALE GENOMIC DNA]</scope>
    <source>
        <strain evidence="4 5">Gsoil 636</strain>
    </source>
</reference>
<keyword evidence="2" id="KW-0949">S-adenosyl-L-methionine</keyword>
<organism evidence="4 5">
    <name type="scientific">Flavisolibacter ginsenosidimutans</name>
    <dbReference type="NCBI Taxonomy" id="661481"/>
    <lineage>
        <taxon>Bacteria</taxon>
        <taxon>Pseudomonadati</taxon>
        <taxon>Bacteroidota</taxon>
        <taxon>Chitinophagia</taxon>
        <taxon>Chitinophagales</taxon>
        <taxon>Chitinophagaceae</taxon>
        <taxon>Flavisolibacter</taxon>
    </lineage>
</organism>
<evidence type="ECO:0000256" key="2">
    <source>
        <dbReference type="RuleBase" id="RU364116"/>
    </source>
</evidence>
<gene>
    <name evidence="4" type="primary">hemW</name>
    <name evidence="4" type="ORF">FSB75_18190</name>
</gene>
<comment type="subcellular location">
    <subcellularLocation>
        <location evidence="2">Cytoplasm</location>
    </subcellularLocation>
</comment>
<dbReference type="GO" id="GO:0046872">
    <property type="term" value="F:metal ion binding"/>
    <property type="evidence" value="ECO:0007669"/>
    <property type="project" value="UniProtKB-UniRule"/>
</dbReference>
<dbReference type="SFLD" id="SFLDF00288">
    <property type="entry name" value="HemN-like__clustered_with_nucl"/>
    <property type="match status" value="1"/>
</dbReference>
<dbReference type="InterPro" id="IPR023404">
    <property type="entry name" value="rSAM_horseshoe"/>
</dbReference>
<evidence type="ECO:0000313" key="5">
    <source>
        <dbReference type="Proteomes" id="UP000321204"/>
    </source>
</evidence>
<dbReference type="NCBIfam" id="TIGR00539">
    <property type="entry name" value="hemN_rel"/>
    <property type="match status" value="1"/>
</dbReference>
<comment type="similarity">
    <text evidence="1">Belongs to the anaerobic coproporphyrinogen-III oxidase family. HemW subfamily.</text>
</comment>
<dbReference type="InterPro" id="IPR004559">
    <property type="entry name" value="HemW-like"/>
</dbReference>
<dbReference type="SMART" id="SM00729">
    <property type="entry name" value="Elp3"/>
    <property type="match status" value="1"/>
</dbReference>
<dbReference type="RefSeq" id="WP_146790398.1">
    <property type="nucleotide sequence ID" value="NZ_BAABIO010000003.1"/>
</dbReference>
<keyword evidence="2" id="KW-0004">4Fe-4S</keyword>
<keyword evidence="2" id="KW-0349">Heme</keyword>
<dbReference type="SUPFAM" id="SSF102114">
    <property type="entry name" value="Radical SAM enzymes"/>
    <property type="match status" value="1"/>
</dbReference>
<dbReference type="InterPro" id="IPR006638">
    <property type="entry name" value="Elp3/MiaA/NifB-like_rSAM"/>
</dbReference>
<evidence type="ECO:0000259" key="3">
    <source>
        <dbReference type="PROSITE" id="PS51918"/>
    </source>
</evidence>
<protein>
    <recommendedName>
        <fullName evidence="2">Heme chaperone HemW</fullName>
    </recommendedName>
</protein>
<sequence>MAGIYLHIPFCKQACTYCNFHFATSLRYKDDLIAAMRKEIVAEKEYLKGESVNTIYFGGGTPSLLPIADCRLLIADLLENYPVAADAEITLEANPDDISTGKLKAWKTLGINRLSIGVQSFFEEELRWMNRAHNAQQAIGNLQLARSEFDNITMDLIYGSPLLTDGMWMQNVQRAVGLNIPHLSCYALTVEEKTPLHKNISLHKTVDVDSDKQARQFLLLMQWLRTAGYEHYEVSNFAKPGFRSRHNSSYWKGTPYLGIGPSAHSFNGMERRWNVANNSAYIKGTSEGIPQRETEVLSSTQQLNETLMISLRTMEGIDLNKIQTTWGENERKRIENDLKRYVSNGLVKINNAHAQLTDEGMLRADGIASDLFV</sequence>
<dbReference type="Pfam" id="PF04055">
    <property type="entry name" value="Radical_SAM"/>
    <property type="match status" value="1"/>
</dbReference>
<keyword evidence="2" id="KW-0963">Cytoplasm</keyword>
<evidence type="ECO:0000313" key="4">
    <source>
        <dbReference type="EMBL" id="QEC57750.1"/>
    </source>
</evidence>
<proteinExistence type="inferred from homology"/>
<accession>A0A5B8UNW5</accession>
<dbReference type="PROSITE" id="PS51918">
    <property type="entry name" value="RADICAL_SAM"/>
    <property type="match status" value="1"/>
</dbReference>
<dbReference type="KEGG" id="fgg:FSB75_18190"/>
<dbReference type="InterPro" id="IPR058240">
    <property type="entry name" value="rSAM_sf"/>
</dbReference>
<dbReference type="InterPro" id="IPR007197">
    <property type="entry name" value="rSAM"/>
</dbReference>
<dbReference type="InterPro" id="IPR010723">
    <property type="entry name" value="HemN_C"/>
</dbReference>
<evidence type="ECO:0000256" key="1">
    <source>
        <dbReference type="ARBA" id="ARBA00006100"/>
    </source>
</evidence>
<keyword evidence="2" id="KW-0143">Chaperone</keyword>
<name>A0A5B8UNW5_9BACT</name>
<dbReference type="GO" id="GO:0051539">
    <property type="term" value="F:4 iron, 4 sulfur cluster binding"/>
    <property type="evidence" value="ECO:0007669"/>
    <property type="project" value="UniProtKB-UniRule"/>
</dbReference>
<dbReference type="AlphaFoldDB" id="A0A5B8UNW5"/>
<dbReference type="Gene3D" id="3.80.30.20">
    <property type="entry name" value="tm_1862 like domain"/>
    <property type="match status" value="1"/>
</dbReference>
<dbReference type="Proteomes" id="UP000321204">
    <property type="component" value="Chromosome"/>
</dbReference>
<dbReference type="PANTHER" id="PTHR13932">
    <property type="entry name" value="COPROPORPHYRINIGEN III OXIDASE"/>
    <property type="match status" value="1"/>
</dbReference>
<dbReference type="GO" id="GO:0004109">
    <property type="term" value="F:coproporphyrinogen oxidase activity"/>
    <property type="evidence" value="ECO:0007669"/>
    <property type="project" value="InterPro"/>
</dbReference>
<dbReference type="OrthoDB" id="9808022at2"/>
<dbReference type="EMBL" id="CP042433">
    <property type="protein sequence ID" value="QEC57750.1"/>
    <property type="molecule type" value="Genomic_DNA"/>
</dbReference>
<dbReference type="PANTHER" id="PTHR13932:SF5">
    <property type="entry name" value="RADICAL S-ADENOSYL METHIONINE DOMAIN-CONTAINING PROTEIN 1, MITOCHONDRIAL"/>
    <property type="match status" value="1"/>
</dbReference>
<keyword evidence="5" id="KW-1185">Reference proteome</keyword>
<dbReference type="GO" id="GO:0006779">
    <property type="term" value="P:porphyrin-containing compound biosynthetic process"/>
    <property type="evidence" value="ECO:0007669"/>
    <property type="project" value="InterPro"/>
</dbReference>
<feature type="domain" description="Radical SAM core" evidence="3">
    <location>
        <begin position="1"/>
        <end position="230"/>
    </location>
</feature>
<dbReference type="GO" id="GO:0005737">
    <property type="term" value="C:cytoplasm"/>
    <property type="evidence" value="ECO:0007669"/>
    <property type="project" value="UniProtKB-SubCell"/>
</dbReference>
<dbReference type="Pfam" id="PF06969">
    <property type="entry name" value="HemN_C"/>
    <property type="match status" value="1"/>
</dbReference>